<gene>
    <name evidence="3" type="primary">Q32WF7</name>
</gene>
<evidence type="ECO:0000313" key="3">
    <source>
        <dbReference type="EMBL" id="VWO99595.1"/>
    </source>
</evidence>
<dbReference type="Pfam" id="PF00106">
    <property type="entry name" value="adh_short"/>
    <property type="match status" value="1"/>
</dbReference>
<dbReference type="InterPro" id="IPR036291">
    <property type="entry name" value="NAD(P)-bd_dom_sf"/>
</dbReference>
<evidence type="ECO:0000256" key="2">
    <source>
        <dbReference type="ARBA" id="ARBA00023002"/>
    </source>
</evidence>
<dbReference type="Pfam" id="PF13561">
    <property type="entry name" value="adh_short_C2"/>
    <property type="match status" value="1"/>
</dbReference>
<dbReference type="InterPro" id="IPR002347">
    <property type="entry name" value="SDR_fam"/>
</dbReference>
<evidence type="ECO:0000256" key="1">
    <source>
        <dbReference type="ARBA" id="ARBA00006484"/>
    </source>
</evidence>
<organism evidence="3">
    <name type="scientific">Ganoderma boninense</name>
    <dbReference type="NCBI Taxonomy" id="34458"/>
    <lineage>
        <taxon>Eukaryota</taxon>
        <taxon>Fungi</taxon>
        <taxon>Dikarya</taxon>
        <taxon>Basidiomycota</taxon>
        <taxon>Agaricomycotina</taxon>
        <taxon>Agaricomycetes</taxon>
        <taxon>Polyporales</taxon>
        <taxon>Polyporaceae</taxon>
        <taxon>Ganoderma</taxon>
    </lineage>
</organism>
<dbReference type="GO" id="GO:0050664">
    <property type="term" value="F:oxidoreductase activity, acting on NAD(P)H, oxygen as acceptor"/>
    <property type="evidence" value="ECO:0007669"/>
    <property type="project" value="TreeGrafter"/>
</dbReference>
<proteinExistence type="inferred from homology"/>
<reference evidence="3" key="1">
    <citation type="submission" date="2019-10" db="EMBL/GenBank/DDBJ databases">
        <authorList>
            <person name="Nor Muhammad N."/>
        </authorList>
    </citation>
    <scope>NUCLEOTIDE SEQUENCE</scope>
</reference>
<dbReference type="SUPFAM" id="SSF51735">
    <property type="entry name" value="NAD(P)-binding Rossmann-fold domains"/>
    <property type="match status" value="1"/>
</dbReference>
<comment type="similarity">
    <text evidence="1">Belongs to the short-chain dehydrogenases/reductases (SDR) family.</text>
</comment>
<keyword evidence="2" id="KW-0560">Oxidoreductase</keyword>
<dbReference type="EMBL" id="LR727762">
    <property type="protein sequence ID" value="VWO99595.1"/>
    <property type="molecule type" value="Genomic_DNA"/>
</dbReference>
<dbReference type="PRINTS" id="PR00081">
    <property type="entry name" value="GDHRDH"/>
</dbReference>
<dbReference type="PANTHER" id="PTHR43008:SF4">
    <property type="entry name" value="CHAIN DEHYDROGENASE, PUTATIVE (AFU_ORTHOLOGUE AFUA_4G08710)-RELATED"/>
    <property type="match status" value="1"/>
</dbReference>
<accession>A0A5K1K2D3</accession>
<name>A0A5K1K2D3_9APHY</name>
<dbReference type="PANTHER" id="PTHR43008">
    <property type="entry name" value="BENZIL REDUCTASE"/>
    <property type="match status" value="1"/>
</dbReference>
<dbReference type="GO" id="GO:0016616">
    <property type="term" value="F:oxidoreductase activity, acting on the CH-OH group of donors, NAD or NADP as acceptor"/>
    <property type="evidence" value="ECO:0007669"/>
    <property type="project" value="UniProtKB-ARBA"/>
</dbReference>
<dbReference type="AlphaFoldDB" id="A0A5K1K2D3"/>
<sequence>MLTRVFPALTQAARRPYAKFSTSACARAPRGSLTGPLPAYGRVGVPRVLESKSTPTPSDVTLFTKEFSLADRVALVTGANRGIGLELALALAEAGARKVYCVDLPKQPGEEWTKVRDAVGDAFEYVSQDVTDQKAMWKVGEIIGDKEGRMDVCVAAAGILTSTATSGLDFPSDLFQKPFVPDVAYHSSKSAVLQMTRSLACELGAHRVRVNSISPGFIDTSMTAFLEDPAMAERWTAANPLGRIGRPDELRGALAWLASDASSFCTGSNIVVSGGHTAW</sequence>
<protein>
    <submittedName>
        <fullName evidence="3">Mannitol dehydrogenase</fullName>
    </submittedName>
</protein>
<dbReference type="Gene3D" id="3.40.50.720">
    <property type="entry name" value="NAD(P)-binding Rossmann-like Domain"/>
    <property type="match status" value="2"/>
</dbReference>